<sequence length="90" mass="9845">MSSLPPQVQRVASHFERKGHQQRGPCVLKKPTEARPSLGREKSVDCPPSGASRAHAHKGVPRKGASFRQNSATESTDSLELYVPEAQTRL</sequence>
<evidence type="ECO:0000256" key="2">
    <source>
        <dbReference type="SAM" id="MobiDB-lite"/>
    </source>
</evidence>
<protein>
    <submittedName>
        <fullName evidence="3">Uncharacterized protein</fullName>
    </submittedName>
</protein>
<feature type="compositionally biased region" description="Polar residues" evidence="2">
    <location>
        <begin position="67"/>
        <end position="78"/>
    </location>
</feature>
<reference evidence="3 4" key="1">
    <citation type="submission" date="2024-04" db="EMBL/GenBank/DDBJ databases">
        <authorList>
            <person name="Waldvogel A.-M."/>
            <person name="Schoenle A."/>
        </authorList>
    </citation>
    <scope>NUCLEOTIDE SEQUENCE [LARGE SCALE GENOMIC DNA]</scope>
</reference>
<name>A0AAV2M5D0_KNICA</name>
<evidence type="ECO:0000313" key="4">
    <source>
        <dbReference type="Proteomes" id="UP001497482"/>
    </source>
</evidence>
<evidence type="ECO:0000313" key="3">
    <source>
        <dbReference type="EMBL" id="CAL1608542.1"/>
    </source>
</evidence>
<dbReference type="GO" id="GO:0023052">
    <property type="term" value="P:signaling"/>
    <property type="evidence" value="ECO:0007669"/>
    <property type="project" value="InterPro"/>
</dbReference>
<dbReference type="AlphaFoldDB" id="A0AAV2M5D0"/>
<dbReference type="EMBL" id="OZ035828">
    <property type="protein sequence ID" value="CAL1608542.1"/>
    <property type="molecule type" value="Genomic_DNA"/>
</dbReference>
<dbReference type="Pfam" id="PF03359">
    <property type="entry name" value="GKAP"/>
    <property type="match status" value="1"/>
</dbReference>
<feature type="region of interest" description="Disordered" evidence="2">
    <location>
        <begin position="1"/>
        <end position="90"/>
    </location>
</feature>
<accession>A0AAV2M5D0</accession>
<gene>
    <name evidence="3" type="ORF">KC01_LOCUS35454</name>
</gene>
<evidence type="ECO:0000256" key="1">
    <source>
        <dbReference type="ARBA" id="ARBA00008839"/>
    </source>
</evidence>
<dbReference type="InterPro" id="IPR005026">
    <property type="entry name" value="SAPAP"/>
</dbReference>
<proteinExistence type="inferred from homology"/>
<comment type="similarity">
    <text evidence="1">Belongs to the SAPAP family.</text>
</comment>
<keyword evidence="4" id="KW-1185">Reference proteome</keyword>
<dbReference type="Proteomes" id="UP001497482">
    <property type="component" value="Chromosome 6"/>
</dbReference>
<organism evidence="3 4">
    <name type="scientific">Knipowitschia caucasica</name>
    <name type="common">Caucasian dwarf goby</name>
    <name type="synonym">Pomatoschistus caucasicus</name>
    <dbReference type="NCBI Taxonomy" id="637954"/>
    <lineage>
        <taxon>Eukaryota</taxon>
        <taxon>Metazoa</taxon>
        <taxon>Chordata</taxon>
        <taxon>Craniata</taxon>
        <taxon>Vertebrata</taxon>
        <taxon>Euteleostomi</taxon>
        <taxon>Actinopterygii</taxon>
        <taxon>Neopterygii</taxon>
        <taxon>Teleostei</taxon>
        <taxon>Neoteleostei</taxon>
        <taxon>Acanthomorphata</taxon>
        <taxon>Gobiaria</taxon>
        <taxon>Gobiiformes</taxon>
        <taxon>Gobioidei</taxon>
        <taxon>Gobiidae</taxon>
        <taxon>Gobiinae</taxon>
        <taxon>Knipowitschia</taxon>
    </lineage>
</organism>
<feature type="compositionally biased region" description="Basic and acidic residues" evidence="2">
    <location>
        <begin position="30"/>
        <end position="44"/>
    </location>
</feature>